<dbReference type="Pfam" id="PF01553">
    <property type="entry name" value="Acyltransferase"/>
    <property type="match status" value="1"/>
</dbReference>
<name>A0A919KDT1_9ACTN</name>
<evidence type="ECO:0000259" key="3">
    <source>
        <dbReference type="Pfam" id="PF01553"/>
    </source>
</evidence>
<evidence type="ECO:0000256" key="2">
    <source>
        <dbReference type="ARBA" id="ARBA00023315"/>
    </source>
</evidence>
<dbReference type="AlphaFoldDB" id="A0A919KDT1"/>
<proteinExistence type="predicted"/>
<organism evidence="4 5">
    <name type="scientific">Streptomyces capoamus</name>
    <dbReference type="NCBI Taxonomy" id="68183"/>
    <lineage>
        <taxon>Bacteria</taxon>
        <taxon>Bacillati</taxon>
        <taxon>Actinomycetota</taxon>
        <taxon>Actinomycetes</taxon>
        <taxon>Kitasatosporales</taxon>
        <taxon>Streptomycetaceae</taxon>
        <taxon>Streptomyces</taxon>
    </lineage>
</organism>
<dbReference type="EMBL" id="BNBF01000018">
    <property type="protein sequence ID" value="GHG63417.1"/>
    <property type="molecule type" value="Genomic_DNA"/>
</dbReference>
<comment type="caution">
    <text evidence="4">The sequence shown here is derived from an EMBL/GenBank/DDBJ whole genome shotgun (WGS) entry which is preliminary data.</text>
</comment>
<keyword evidence="1" id="KW-0808">Transferase</keyword>
<evidence type="ECO:0000313" key="4">
    <source>
        <dbReference type="EMBL" id="GHG63417.1"/>
    </source>
</evidence>
<protein>
    <recommendedName>
        <fullName evidence="3">Phospholipid/glycerol acyltransferase domain-containing protein</fullName>
    </recommendedName>
</protein>
<dbReference type="Proteomes" id="UP000619355">
    <property type="component" value="Unassembled WGS sequence"/>
</dbReference>
<dbReference type="GO" id="GO:0005886">
    <property type="term" value="C:plasma membrane"/>
    <property type="evidence" value="ECO:0007669"/>
    <property type="project" value="TreeGrafter"/>
</dbReference>
<evidence type="ECO:0000256" key="1">
    <source>
        <dbReference type="ARBA" id="ARBA00022679"/>
    </source>
</evidence>
<dbReference type="CDD" id="cd07989">
    <property type="entry name" value="LPLAT_AGPAT-like"/>
    <property type="match status" value="1"/>
</dbReference>
<dbReference type="InterPro" id="IPR002123">
    <property type="entry name" value="Plipid/glycerol_acylTrfase"/>
</dbReference>
<accession>A0A919KDT1</accession>
<keyword evidence="5" id="KW-1185">Reference proteome</keyword>
<feature type="domain" description="Phospholipid/glycerol acyltransferase" evidence="3">
    <location>
        <begin position="4"/>
        <end position="53"/>
    </location>
</feature>
<reference evidence="5" key="1">
    <citation type="journal article" date="2019" name="Int. J. Syst. Evol. Microbiol.">
        <title>The Global Catalogue of Microorganisms (GCM) 10K type strain sequencing project: providing services to taxonomists for standard genome sequencing and annotation.</title>
        <authorList>
            <consortium name="The Broad Institute Genomics Platform"/>
            <consortium name="The Broad Institute Genome Sequencing Center for Infectious Disease"/>
            <person name="Wu L."/>
            <person name="Ma J."/>
        </authorList>
    </citation>
    <scope>NUCLEOTIDE SEQUENCE [LARGE SCALE GENOMIC DNA]</scope>
    <source>
        <strain evidence="5">JCM 4253</strain>
    </source>
</reference>
<dbReference type="GO" id="GO:0003841">
    <property type="term" value="F:1-acylglycerol-3-phosphate O-acyltransferase activity"/>
    <property type="evidence" value="ECO:0007669"/>
    <property type="project" value="TreeGrafter"/>
</dbReference>
<sequence>MAGLHTSLRLLHEGKGVGVHIEGTRSPDGRLYKGTTGTAWLAMRSGAPVVPCGLIGTESVHPAGAKRLYPGTFEARFGAPVRFTEHLGRENDRRLRRAVTTDITANIAALSGQEYVDMYAETAKSAHARAAGTG</sequence>
<gene>
    <name evidence="4" type="ORF">GCM10018980_53980</name>
</gene>
<dbReference type="PANTHER" id="PTHR10434">
    <property type="entry name" value="1-ACYL-SN-GLYCEROL-3-PHOSPHATE ACYLTRANSFERASE"/>
    <property type="match status" value="1"/>
</dbReference>
<evidence type="ECO:0000313" key="5">
    <source>
        <dbReference type="Proteomes" id="UP000619355"/>
    </source>
</evidence>
<dbReference type="SUPFAM" id="SSF69593">
    <property type="entry name" value="Glycerol-3-phosphate (1)-acyltransferase"/>
    <property type="match status" value="1"/>
</dbReference>
<keyword evidence="2" id="KW-0012">Acyltransferase</keyword>
<dbReference type="GO" id="GO:0006654">
    <property type="term" value="P:phosphatidic acid biosynthetic process"/>
    <property type="evidence" value="ECO:0007669"/>
    <property type="project" value="TreeGrafter"/>
</dbReference>
<dbReference type="PANTHER" id="PTHR10434:SF11">
    <property type="entry name" value="1-ACYL-SN-GLYCEROL-3-PHOSPHATE ACYLTRANSFERASE"/>
    <property type="match status" value="1"/>
</dbReference>